<evidence type="ECO:0000256" key="1">
    <source>
        <dbReference type="SAM" id="MobiDB-lite"/>
    </source>
</evidence>
<feature type="region of interest" description="Disordered" evidence="1">
    <location>
        <begin position="1"/>
        <end position="37"/>
    </location>
</feature>
<sequence length="169" mass="17914">MAAETTGTSTGTGTSTDADVGTVTVTEGDAGGGGSAARERLGRAQAELLAALVAGASAPDGFDRERLAVQSRALVAKRAGVVAKVAPELPLILGEKTFRTLFHGYARTTPMTGGYRRDALDFAAHVLDEGTAGSLRARRRLRVWWLERSGPAPLRGGRFRRWLRLVLGR</sequence>
<evidence type="ECO:0000259" key="2">
    <source>
        <dbReference type="Pfam" id="PF26136"/>
    </source>
</evidence>
<accession>A0A1E7KXK5</accession>
<reference evidence="3 4" key="1">
    <citation type="journal article" date="2016" name="Front. Microbiol.">
        <title>Comparative Genomics Analysis of Streptomyces Species Reveals Their Adaptation to the Marine Environment and Their Diversity at the Genomic Level.</title>
        <authorList>
            <person name="Tian X."/>
            <person name="Zhang Z."/>
            <person name="Yang T."/>
            <person name="Chen M."/>
            <person name="Li J."/>
            <person name="Chen F."/>
            <person name="Yang J."/>
            <person name="Li W."/>
            <person name="Zhang B."/>
            <person name="Zhang Z."/>
            <person name="Wu J."/>
            <person name="Zhang C."/>
            <person name="Long L."/>
            <person name="Xiao J."/>
        </authorList>
    </citation>
    <scope>NUCLEOTIDE SEQUENCE [LARGE SCALE GENOMIC DNA]</scope>
    <source>
        <strain evidence="3 4">SCSIO 10429</strain>
    </source>
</reference>
<organism evidence="3 4">
    <name type="scientific">Streptomyces nanshensis</name>
    <dbReference type="NCBI Taxonomy" id="518642"/>
    <lineage>
        <taxon>Bacteria</taxon>
        <taxon>Bacillati</taxon>
        <taxon>Actinomycetota</taxon>
        <taxon>Actinomycetes</taxon>
        <taxon>Kitasatosporales</taxon>
        <taxon>Streptomycetaceae</taxon>
        <taxon>Streptomyces</taxon>
    </lineage>
</organism>
<evidence type="ECO:0000313" key="4">
    <source>
        <dbReference type="Proteomes" id="UP000176005"/>
    </source>
</evidence>
<protein>
    <recommendedName>
        <fullName evidence="2">SCO6045-like C-terminal domain-containing protein</fullName>
    </recommendedName>
</protein>
<keyword evidence="4" id="KW-1185">Reference proteome</keyword>
<evidence type="ECO:0000313" key="3">
    <source>
        <dbReference type="EMBL" id="OEV08611.1"/>
    </source>
</evidence>
<dbReference type="AlphaFoldDB" id="A0A1E7KXK5"/>
<proteinExistence type="predicted"/>
<dbReference type="PATRIC" id="fig|518642.10.peg.6059"/>
<feature type="domain" description="SCO6045-like C-terminal" evidence="2">
    <location>
        <begin position="43"/>
        <end position="127"/>
    </location>
</feature>
<comment type="caution">
    <text evidence="3">The sequence shown here is derived from an EMBL/GenBank/DDBJ whole genome shotgun (WGS) entry which is preliminary data.</text>
</comment>
<dbReference type="EMBL" id="LJGW01000413">
    <property type="protein sequence ID" value="OEV08611.1"/>
    <property type="molecule type" value="Genomic_DNA"/>
</dbReference>
<dbReference type="Proteomes" id="UP000176005">
    <property type="component" value="Unassembled WGS sequence"/>
</dbReference>
<name>A0A1E7KXK5_9ACTN</name>
<dbReference type="InterPro" id="IPR058711">
    <property type="entry name" value="SCO6045-like_C"/>
</dbReference>
<gene>
    <name evidence="3" type="ORF">AN218_25780</name>
</gene>
<feature type="compositionally biased region" description="Low complexity" evidence="1">
    <location>
        <begin position="1"/>
        <end position="28"/>
    </location>
</feature>
<dbReference type="Pfam" id="PF26136">
    <property type="entry name" value="SCO6045_C"/>
    <property type="match status" value="1"/>
</dbReference>